<feature type="region of interest" description="Disordered" evidence="1">
    <location>
        <begin position="375"/>
        <end position="412"/>
    </location>
</feature>
<keyword evidence="3" id="KW-1185">Reference proteome</keyword>
<accession>A0A9P6GYM7</accession>
<dbReference type="EMBL" id="SBJO01000153">
    <property type="protein sequence ID" value="KAF9762590.1"/>
    <property type="molecule type" value="Genomic_DNA"/>
</dbReference>
<dbReference type="AlphaFoldDB" id="A0A9P6GYM7"/>
<feature type="region of interest" description="Disordered" evidence="1">
    <location>
        <begin position="55"/>
        <end position="88"/>
    </location>
</feature>
<gene>
    <name evidence="2" type="ORF">NGRA_1909</name>
</gene>
<protein>
    <submittedName>
        <fullName evidence="2">Uncharacterized protein</fullName>
    </submittedName>
</protein>
<proteinExistence type="predicted"/>
<sequence>MLFVVFNCLEVLASQSNDQNQCEIDMKGKFSCPKEKNCVVKLAFTDDSKHESFPETYNKTNYYRPSNRTFEDVSRDSPNTSSDVPKEDTIEIKERKSGKGNLNVDFKYTKKKPIRRSHNKNSNEYEEESSFGTFSISTDFVYVKKGPKENPKMKNEIEIKQQHSGKGNFSVDFDYTKEKNKKNPNYSKVPMEGALGNVSLVGEFKYTEEGLKDEQRSAKDEQKPSKDEERPLSDPPCNPPRDEQGSSFNYSYDVVDDCDENTSSSSLTNVSDIDFESRDVLSASSQPKECEEKCLKENVKEILSHSKEMTEDEKIALYFSILKNVSDLKTSEGESKADVDEKMINDELKKTIIFEKVANGIKNVISTLFLYESSEEESRPSSPVEKEYRVPTKSDIKDYVEDHPEEESYNRQMKMRIDFPEESSLEKKDVDNVKFAEEREVSDSSEDLYLESLEEPMILTKESEDISKESKIMA</sequence>
<dbReference type="Proteomes" id="UP000740883">
    <property type="component" value="Unassembled WGS sequence"/>
</dbReference>
<evidence type="ECO:0000256" key="1">
    <source>
        <dbReference type="SAM" id="MobiDB-lite"/>
    </source>
</evidence>
<feature type="compositionally biased region" description="Polar residues" evidence="1">
    <location>
        <begin position="55"/>
        <end position="68"/>
    </location>
</feature>
<organism evidence="2 3">
    <name type="scientific">Nosema granulosis</name>
    <dbReference type="NCBI Taxonomy" id="83296"/>
    <lineage>
        <taxon>Eukaryota</taxon>
        <taxon>Fungi</taxon>
        <taxon>Fungi incertae sedis</taxon>
        <taxon>Microsporidia</taxon>
        <taxon>Nosematidae</taxon>
        <taxon>Nosema</taxon>
    </lineage>
</organism>
<feature type="region of interest" description="Disordered" evidence="1">
    <location>
        <begin position="208"/>
        <end position="254"/>
    </location>
</feature>
<reference evidence="2 3" key="1">
    <citation type="journal article" date="2020" name="Genome Biol. Evol.">
        <title>Comparative genomics of strictly vertically transmitted, feminizing microsporidia endosymbionts of amphipod crustaceans.</title>
        <authorList>
            <person name="Cormier A."/>
            <person name="Chebbi M.A."/>
            <person name="Giraud I."/>
            <person name="Wattier R."/>
            <person name="Teixeira M."/>
            <person name="Gilbert C."/>
            <person name="Rigaud T."/>
            <person name="Cordaux R."/>
        </authorList>
    </citation>
    <scope>NUCLEOTIDE SEQUENCE [LARGE SCALE GENOMIC DNA]</scope>
    <source>
        <strain evidence="2 3">Ou3-Ou53</strain>
    </source>
</reference>
<feature type="compositionally biased region" description="Basic and acidic residues" evidence="1">
    <location>
        <begin position="376"/>
        <end position="412"/>
    </location>
</feature>
<name>A0A9P6GYM7_9MICR</name>
<evidence type="ECO:0000313" key="2">
    <source>
        <dbReference type="EMBL" id="KAF9762590.1"/>
    </source>
</evidence>
<evidence type="ECO:0000313" key="3">
    <source>
        <dbReference type="Proteomes" id="UP000740883"/>
    </source>
</evidence>
<comment type="caution">
    <text evidence="2">The sequence shown here is derived from an EMBL/GenBank/DDBJ whole genome shotgun (WGS) entry which is preliminary data.</text>
</comment>
<feature type="compositionally biased region" description="Basic and acidic residues" evidence="1">
    <location>
        <begin position="208"/>
        <end position="232"/>
    </location>
</feature>